<sequence>MSSTYLVALVGSLLVLAGIVELLRRRQLGEKYAVLWLAVGVTLLVFTAFPGLSIWLARVLGVQVPTNLLFFVGILFLVGVVLHLSWEVSRLENETRKLAEDQAILRLEVEQLREKREKTAE</sequence>
<keyword evidence="1" id="KW-0472">Membrane</keyword>
<evidence type="ECO:0000313" key="3">
    <source>
        <dbReference type="Proteomes" id="UP001595859"/>
    </source>
</evidence>
<proteinExistence type="predicted"/>
<keyword evidence="3" id="KW-1185">Reference proteome</keyword>
<evidence type="ECO:0000313" key="2">
    <source>
        <dbReference type="EMBL" id="MFC4854717.1"/>
    </source>
</evidence>
<dbReference type="RefSeq" id="WP_378056645.1">
    <property type="nucleotide sequence ID" value="NZ_JBHSIS010000006.1"/>
</dbReference>
<dbReference type="InterPro" id="IPR019277">
    <property type="entry name" value="DUF2304"/>
</dbReference>
<dbReference type="EMBL" id="JBHSIS010000006">
    <property type="protein sequence ID" value="MFC4854717.1"/>
    <property type="molecule type" value="Genomic_DNA"/>
</dbReference>
<keyword evidence="1" id="KW-1133">Transmembrane helix</keyword>
<organism evidence="2 3">
    <name type="scientific">Actinophytocola glycyrrhizae</name>
    <dbReference type="NCBI Taxonomy" id="2044873"/>
    <lineage>
        <taxon>Bacteria</taxon>
        <taxon>Bacillati</taxon>
        <taxon>Actinomycetota</taxon>
        <taxon>Actinomycetes</taxon>
        <taxon>Pseudonocardiales</taxon>
        <taxon>Pseudonocardiaceae</taxon>
    </lineage>
</organism>
<reference evidence="3" key="1">
    <citation type="journal article" date="2019" name="Int. J. Syst. Evol. Microbiol.">
        <title>The Global Catalogue of Microorganisms (GCM) 10K type strain sequencing project: providing services to taxonomists for standard genome sequencing and annotation.</title>
        <authorList>
            <consortium name="The Broad Institute Genomics Platform"/>
            <consortium name="The Broad Institute Genome Sequencing Center for Infectious Disease"/>
            <person name="Wu L."/>
            <person name="Ma J."/>
        </authorList>
    </citation>
    <scope>NUCLEOTIDE SEQUENCE [LARGE SCALE GENOMIC DNA]</scope>
    <source>
        <strain evidence="3">ZS-22-S1</strain>
    </source>
</reference>
<gene>
    <name evidence="2" type="ORF">ACFPCV_14510</name>
</gene>
<feature type="transmembrane region" description="Helical" evidence="1">
    <location>
        <begin position="6"/>
        <end position="23"/>
    </location>
</feature>
<feature type="transmembrane region" description="Helical" evidence="1">
    <location>
        <begin position="35"/>
        <end position="56"/>
    </location>
</feature>
<protein>
    <submittedName>
        <fullName evidence="2">DUF2304 domain-containing protein</fullName>
    </submittedName>
</protein>
<keyword evidence="1" id="KW-0812">Transmembrane</keyword>
<dbReference type="Proteomes" id="UP001595859">
    <property type="component" value="Unassembled WGS sequence"/>
</dbReference>
<name>A0ABV9S2P5_9PSEU</name>
<dbReference type="Pfam" id="PF10066">
    <property type="entry name" value="DUF2304"/>
    <property type="match status" value="1"/>
</dbReference>
<evidence type="ECO:0000256" key="1">
    <source>
        <dbReference type="SAM" id="Phobius"/>
    </source>
</evidence>
<feature type="transmembrane region" description="Helical" evidence="1">
    <location>
        <begin position="68"/>
        <end position="86"/>
    </location>
</feature>
<comment type="caution">
    <text evidence="2">The sequence shown here is derived from an EMBL/GenBank/DDBJ whole genome shotgun (WGS) entry which is preliminary data.</text>
</comment>
<accession>A0ABV9S2P5</accession>